<dbReference type="Pfam" id="PF14534">
    <property type="entry name" value="DUF4440"/>
    <property type="match status" value="1"/>
</dbReference>
<evidence type="ECO:0000313" key="3">
    <source>
        <dbReference type="Proteomes" id="UP000031967"/>
    </source>
</evidence>
<comment type="caution">
    <text evidence="2">The sequence shown here is derived from an EMBL/GenBank/DDBJ whole genome shotgun (WGS) entry which is preliminary data.</text>
</comment>
<protein>
    <submittedName>
        <fullName evidence="2">Methionyl-tRNA formyltransferase</fullName>
    </submittedName>
</protein>
<organism evidence="2 3">
    <name type="scientific">Gordoniibacillus kamchatkensis</name>
    <dbReference type="NCBI Taxonomy" id="1590651"/>
    <lineage>
        <taxon>Bacteria</taxon>
        <taxon>Bacillati</taxon>
        <taxon>Bacillota</taxon>
        <taxon>Bacilli</taxon>
        <taxon>Bacillales</taxon>
        <taxon>Paenibacillaceae</taxon>
        <taxon>Gordoniibacillus</taxon>
    </lineage>
</organism>
<sequence length="147" mass="16533">MAISDEVQALYRQLLEAWNNRSARGMADLFAEEGEMIGYDGSQAFGPDEIYSHLHPIFEHHPTAAFVSKVKQVRVLSAEIAVLRAVAGMVPPGKSDINPQVNTHHTLVATNNEGTWRIELFQNTPAQFHGRPELVEQMTEELRELIR</sequence>
<accession>A0ABR5AMU3</accession>
<dbReference type="Gene3D" id="3.10.450.50">
    <property type="match status" value="1"/>
</dbReference>
<feature type="domain" description="DUF4440" evidence="1">
    <location>
        <begin position="7"/>
        <end position="118"/>
    </location>
</feature>
<gene>
    <name evidence="2" type="ORF">SD70_02215</name>
</gene>
<dbReference type="RefSeq" id="WP_041045144.1">
    <property type="nucleotide sequence ID" value="NZ_JXAK01000002.1"/>
</dbReference>
<dbReference type="NCBIfam" id="TIGR02246">
    <property type="entry name" value="SgcJ/EcaC family oxidoreductase"/>
    <property type="match status" value="1"/>
</dbReference>
<evidence type="ECO:0000313" key="2">
    <source>
        <dbReference type="EMBL" id="KIL42331.1"/>
    </source>
</evidence>
<dbReference type="InterPro" id="IPR027843">
    <property type="entry name" value="DUF4440"/>
</dbReference>
<dbReference type="Proteomes" id="UP000031967">
    <property type="component" value="Unassembled WGS sequence"/>
</dbReference>
<dbReference type="InterPro" id="IPR032710">
    <property type="entry name" value="NTF2-like_dom_sf"/>
</dbReference>
<evidence type="ECO:0000259" key="1">
    <source>
        <dbReference type="Pfam" id="PF14534"/>
    </source>
</evidence>
<proteinExistence type="predicted"/>
<dbReference type="SUPFAM" id="SSF54427">
    <property type="entry name" value="NTF2-like"/>
    <property type="match status" value="1"/>
</dbReference>
<dbReference type="EMBL" id="JXAK01000002">
    <property type="protein sequence ID" value="KIL42331.1"/>
    <property type="molecule type" value="Genomic_DNA"/>
</dbReference>
<dbReference type="InterPro" id="IPR011944">
    <property type="entry name" value="Steroid_delta5-4_isomerase"/>
</dbReference>
<name>A0ABR5AMU3_9BACL</name>
<keyword evidence="3" id="KW-1185">Reference proteome</keyword>
<reference evidence="2 3" key="1">
    <citation type="submission" date="2014-12" db="EMBL/GenBank/DDBJ databases">
        <title>Draft genome sequence of Paenibacillus kamchatkensis strain B-2647.</title>
        <authorList>
            <person name="Karlyshev A.V."/>
            <person name="Kudryashova E.B."/>
        </authorList>
    </citation>
    <scope>NUCLEOTIDE SEQUENCE [LARGE SCALE GENOMIC DNA]</scope>
    <source>
        <strain evidence="2 3">VKM B-2647</strain>
    </source>
</reference>